<sequence>MTLREYDPGAILAVLVERRVDFVLIGGLAAISHGSPFPTEDVDVTPERSRHNLDRLSDALRELGARIRADGIDDGLPFEHDGASLAAADVWNLVTDRGDLDISMVPSGTDGYADLLTDSAGTEIMGVGVRVASLADVIRSKQAANRPKDQRVLPTLRELLDRRRG</sequence>
<name>A0ABV5KGU0_9ACTN</name>
<dbReference type="RefSeq" id="WP_140009336.1">
    <property type="nucleotide sequence ID" value="NZ_JBHMDG010000034.1"/>
</dbReference>
<accession>A0ABV5KGU0</accession>
<keyword evidence="2" id="KW-1185">Reference proteome</keyword>
<reference evidence="1 2" key="1">
    <citation type="submission" date="2024-09" db="EMBL/GenBank/DDBJ databases">
        <authorList>
            <person name="Sun Q."/>
            <person name="Mori K."/>
        </authorList>
    </citation>
    <scope>NUCLEOTIDE SEQUENCE [LARGE SCALE GENOMIC DNA]</scope>
    <source>
        <strain evidence="1 2">JCM 9626</strain>
    </source>
</reference>
<proteinExistence type="predicted"/>
<evidence type="ECO:0008006" key="3">
    <source>
        <dbReference type="Google" id="ProtNLM"/>
    </source>
</evidence>
<evidence type="ECO:0000313" key="1">
    <source>
        <dbReference type="EMBL" id="MFB9315328.1"/>
    </source>
</evidence>
<dbReference type="SUPFAM" id="SSF81301">
    <property type="entry name" value="Nucleotidyltransferase"/>
    <property type="match status" value="1"/>
</dbReference>
<organism evidence="1 2">
    <name type="scientific">Nocardioides plantarum</name>
    <dbReference type="NCBI Taxonomy" id="29299"/>
    <lineage>
        <taxon>Bacteria</taxon>
        <taxon>Bacillati</taxon>
        <taxon>Actinomycetota</taxon>
        <taxon>Actinomycetes</taxon>
        <taxon>Propionibacteriales</taxon>
        <taxon>Nocardioidaceae</taxon>
        <taxon>Nocardioides</taxon>
    </lineage>
</organism>
<protein>
    <recommendedName>
        <fullName evidence="3">Nucleotidyl transferase AbiEii toxin, Type IV TA system</fullName>
    </recommendedName>
</protein>
<dbReference type="EMBL" id="JBHMDG010000034">
    <property type="protein sequence ID" value="MFB9315328.1"/>
    <property type="molecule type" value="Genomic_DNA"/>
</dbReference>
<evidence type="ECO:0000313" key="2">
    <source>
        <dbReference type="Proteomes" id="UP001589750"/>
    </source>
</evidence>
<gene>
    <name evidence="1" type="ORF">ACFFRI_19930</name>
</gene>
<comment type="caution">
    <text evidence="1">The sequence shown here is derived from an EMBL/GenBank/DDBJ whole genome shotgun (WGS) entry which is preliminary data.</text>
</comment>
<dbReference type="InterPro" id="IPR043519">
    <property type="entry name" value="NT_sf"/>
</dbReference>
<dbReference type="Proteomes" id="UP001589750">
    <property type="component" value="Unassembled WGS sequence"/>
</dbReference>
<dbReference type="Gene3D" id="3.30.460.40">
    <property type="match status" value="1"/>
</dbReference>